<keyword evidence="8" id="KW-0406">Ion transport</keyword>
<dbReference type="EMBL" id="KT589864">
    <property type="protein sequence ID" value="AMH40836.1"/>
    <property type="molecule type" value="Genomic_DNA"/>
</dbReference>
<keyword evidence="9 11" id="KW-0472">Membrane</keyword>
<evidence type="ECO:0000256" key="3">
    <source>
        <dbReference type="ARBA" id="ARBA00022448"/>
    </source>
</evidence>
<evidence type="ECO:0000256" key="9">
    <source>
        <dbReference type="ARBA" id="ARBA00023136"/>
    </source>
</evidence>
<reference evidence="12" key="1">
    <citation type="journal article" date="2016" name="Mitochondrial DNA">
        <title>Genetic variability among Hymenolepis nana isolates from different geographical regions in China revealed by sequence analysis of three mitochondrial genes.</title>
        <authorList>
            <person name="Cheng T."/>
            <person name="Gao D.-Z."/>
            <person name="Zhu W.-N."/>
            <person name="Fang S.-F."/>
            <person name="Chen N."/>
            <person name="Zhu X.-Q."/>
            <person name="Liu G.-H."/>
            <person name="Lin R.-Q."/>
        </authorList>
    </citation>
    <scope>NUCLEOTIDE SEQUENCE</scope>
    <source>
        <strain evidence="12">Shz1</strain>
        <strain evidence="13">Shz3</strain>
    </source>
</reference>
<evidence type="ECO:0000256" key="7">
    <source>
        <dbReference type="ARBA" id="ARBA00022989"/>
    </source>
</evidence>
<gene>
    <name evidence="12" type="primary">atp6</name>
</gene>
<evidence type="ECO:0000256" key="11">
    <source>
        <dbReference type="SAM" id="Phobius"/>
    </source>
</evidence>
<keyword evidence="6" id="KW-0375">Hydrogen ion transport</keyword>
<keyword evidence="10" id="KW-0066">ATP synthesis</keyword>
<evidence type="ECO:0000256" key="4">
    <source>
        <dbReference type="ARBA" id="ARBA00022547"/>
    </source>
</evidence>
<keyword evidence="4" id="KW-0138">CF(0)</keyword>
<comment type="similarity">
    <text evidence="2">Belongs to the ATPase A chain family.</text>
</comment>
<organism evidence="12">
    <name type="scientific">Rodentolepis nana</name>
    <name type="common">Dwarf tapeworm</name>
    <name type="synonym">Hymenolepis nana</name>
    <dbReference type="NCBI Taxonomy" id="102285"/>
    <lineage>
        <taxon>Eukaryota</taxon>
        <taxon>Metazoa</taxon>
        <taxon>Spiralia</taxon>
        <taxon>Lophotrochozoa</taxon>
        <taxon>Platyhelminthes</taxon>
        <taxon>Cestoda</taxon>
        <taxon>Eucestoda</taxon>
        <taxon>Cyclophyllidea</taxon>
        <taxon>Hymenolepididae</taxon>
        <taxon>Rodentolepis</taxon>
    </lineage>
</organism>
<dbReference type="GO" id="GO:1902600">
    <property type="term" value="P:proton transmembrane transport"/>
    <property type="evidence" value="ECO:0007669"/>
    <property type="project" value="UniProtKB-KW"/>
</dbReference>
<feature type="transmembrane region" description="Helical" evidence="11">
    <location>
        <begin position="80"/>
        <end position="99"/>
    </location>
</feature>
<keyword evidence="3" id="KW-0813">Transport</keyword>
<evidence type="ECO:0000313" key="12">
    <source>
        <dbReference type="EMBL" id="AMH40834.1"/>
    </source>
</evidence>
<comment type="subcellular location">
    <subcellularLocation>
        <location evidence="1">Membrane</location>
        <topology evidence="1">Multi-pass membrane protein</topology>
    </subcellularLocation>
</comment>
<protein>
    <submittedName>
        <fullName evidence="12">ATPase subunit 6</fullName>
    </submittedName>
</protein>
<feature type="transmembrane region" description="Helical" evidence="11">
    <location>
        <begin position="111"/>
        <end position="134"/>
    </location>
</feature>
<evidence type="ECO:0000256" key="1">
    <source>
        <dbReference type="ARBA" id="ARBA00004141"/>
    </source>
</evidence>
<feature type="transmembrane region" description="Helical" evidence="11">
    <location>
        <begin position="20"/>
        <end position="39"/>
    </location>
</feature>
<dbReference type="InterPro" id="IPR035908">
    <property type="entry name" value="F0_ATP_A_sf"/>
</dbReference>
<evidence type="ECO:0000256" key="10">
    <source>
        <dbReference type="ARBA" id="ARBA00023310"/>
    </source>
</evidence>
<geneLocation type="mitochondrion" evidence="12"/>
<sequence>MFNVFSNFNSLCFIIYKNLIFTFFYYYLLILVSVLLLFISYRIPYCYSPYLFYIFLIIFVFSMFISLFSCRLFSNFNTFFSGFIPVGTPIYICPLVCLAETISFVIRPIVLILRPFINISLGCVGTVAICNLCFNNVLLISVIFILFFYEVFVAIVHWYIVTSILSFSIDH</sequence>
<dbReference type="SUPFAM" id="SSF81336">
    <property type="entry name" value="F1F0 ATP synthase subunit A"/>
    <property type="match status" value="1"/>
</dbReference>
<feature type="transmembrane region" description="Helical" evidence="11">
    <location>
        <begin position="140"/>
        <end position="161"/>
    </location>
</feature>
<dbReference type="GO" id="GO:0006754">
    <property type="term" value="P:ATP biosynthetic process"/>
    <property type="evidence" value="ECO:0007669"/>
    <property type="project" value="UniProtKB-KW"/>
</dbReference>
<keyword evidence="7 11" id="KW-1133">Transmembrane helix</keyword>
<evidence type="ECO:0000256" key="2">
    <source>
        <dbReference type="ARBA" id="ARBA00006810"/>
    </source>
</evidence>
<accession>A0A125SLH2</accession>
<name>A0A125SLH2_RODNA</name>
<feature type="transmembrane region" description="Helical" evidence="11">
    <location>
        <begin position="51"/>
        <end position="74"/>
    </location>
</feature>
<keyword evidence="5 11" id="KW-0812">Transmembrane</keyword>
<keyword evidence="12" id="KW-0496">Mitochondrion</keyword>
<proteinExistence type="inferred from homology"/>
<evidence type="ECO:0000256" key="6">
    <source>
        <dbReference type="ARBA" id="ARBA00022781"/>
    </source>
</evidence>
<dbReference type="EMBL" id="KT589862">
    <property type="protein sequence ID" value="AMH40834.1"/>
    <property type="molecule type" value="Genomic_DNA"/>
</dbReference>
<evidence type="ECO:0000256" key="5">
    <source>
        <dbReference type="ARBA" id="ARBA00022692"/>
    </source>
</evidence>
<dbReference type="GO" id="GO:0045259">
    <property type="term" value="C:proton-transporting ATP synthase complex"/>
    <property type="evidence" value="ECO:0007669"/>
    <property type="project" value="UniProtKB-KW"/>
</dbReference>
<evidence type="ECO:0000256" key="8">
    <source>
        <dbReference type="ARBA" id="ARBA00023065"/>
    </source>
</evidence>
<evidence type="ECO:0000313" key="13">
    <source>
        <dbReference type="EMBL" id="AMH40836.1"/>
    </source>
</evidence>
<dbReference type="AlphaFoldDB" id="A0A125SLH2"/>